<evidence type="ECO:0000313" key="3">
    <source>
        <dbReference type="Proteomes" id="UP001464555"/>
    </source>
</evidence>
<reference evidence="2 3" key="1">
    <citation type="submission" date="2024-04" db="EMBL/GenBank/DDBJ databases">
        <title>Flavobacterium sp. DGU11 16S ribosomal RNA gene Genome sequencing and assembly.</title>
        <authorList>
            <person name="Park S."/>
        </authorList>
    </citation>
    <scope>NUCLEOTIDE SEQUENCE [LARGE SCALE GENOMIC DNA]</scope>
    <source>
        <strain evidence="2 3">DGU11</strain>
    </source>
</reference>
<organism evidence="2 3">
    <name type="scientific">Flavobacterium arundinis</name>
    <dbReference type="NCBI Taxonomy" id="3139143"/>
    <lineage>
        <taxon>Bacteria</taxon>
        <taxon>Pseudomonadati</taxon>
        <taxon>Bacteroidota</taxon>
        <taxon>Flavobacteriia</taxon>
        <taxon>Flavobacteriales</taxon>
        <taxon>Flavobacteriaceae</taxon>
        <taxon>Flavobacterium</taxon>
    </lineage>
</organism>
<accession>A0ABU9HZB9</accession>
<evidence type="ECO:0000313" key="2">
    <source>
        <dbReference type="EMBL" id="MEL1245509.1"/>
    </source>
</evidence>
<keyword evidence="3" id="KW-1185">Reference proteome</keyword>
<dbReference type="EMBL" id="JBBYHR010000008">
    <property type="protein sequence ID" value="MEL1245509.1"/>
    <property type="molecule type" value="Genomic_DNA"/>
</dbReference>
<feature type="signal peptide" evidence="1">
    <location>
        <begin position="1"/>
        <end position="15"/>
    </location>
</feature>
<feature type="chain" id="PRO_5046985477" evidence="1">
    <location>
        <begin position="16"/>
        <end position="195"/>
    </location>
</feature>
<dbReference type="RefSeq" id="WP_341697807.1">
    <property type="nucleotide sequence ID" value="NZ_JBBYHR010000008.1"/>
</dbReference>
<evidence type="ECO:0000256" key="1">
    <source>
        <dbReference type="SAM" id="SignalP"/>
    </source>
</evidence>
<sequence length="195" mass="22024">MKHILLLLLFGFACAPTVEKTFYEKLSDAAISLTKDDVEYDGAYFNIPYPNGDVPKGKGVCTDVVIRAYRKLGIDLQKEVHEDMKVNFSKYPKSWGLKSTDTNIDHRRVPNLQLFFTRKGTSLPVTNKAADYKPGDIVTWLLSGNLTHIGIVVNKKSLKNNGGYMVVHNIGSGQELEDCLFDYKVTGHYRYQKTK</sequence>
<gene>
    <name evidence="2" type="ORF">AAEO56_14640</name>
</gene>
<dbReference type="Pfam" id="PF06940">
    <property type="entry name" value="DUF1287"/>
    <property type="match status" value="1"/>
</dbReference>
<dbReference type="Gene3D" id="3.90.1720.10">
    <property type="entry name" value="endopeptidase domain like (from Nostoc punctiforme)"/>
    <property type="match status" value="1"/>
</dbReference>
<proteinExistence type="predicted"/>
<name>A0ABU9HZB9_9FLAO</name>
<dbReference type="InterPro" id="IPR009706">
    <property type="entry name" value="DUF1287"/>
</dbReference>
<protein>
    <submittedName>
        <fullName evidence="2">DUF1287 domain-containing protein</fullName>
    </submittedName>
</protein>
<dbReference type="Proteomes" id="UP001464555">
    <property type="component" value="Unassembled WGS sequence"/>
</dbReference>
<comment type="caution">
    <text evidence="2">The sequence shown here is derived from an EMBL/GenBank/DDBJ whole genome shotgun (WGS) entry which is preliminary data.</text>
</comment>
<keyword evidence="1" id="KW-0732">Signal</keyword>
<dbReference type="PIRSF" id="PIRSF011444">
    <property type="entry name" value="DUF1287"/>
    <property type="match status" value="1"/>
</dbReference>